<dbReference type="PANTHER" id="PTHR30055:SF200">
    <property type="entry name" value="HTH-TYPE TRANSCRIPTIONAL REPRESSOR BDCR"/>
    <property type="match status" value="1"/>
</dbReference>
<dbReference type="SUPFAM" id="SSF48498">
    <property type="entry name" value="Tetracyclin repressor-like, C-terminal domain"/>
    <property type="match status" value="1"/>
</dbReference>
<protein>
    <submittedName>
        <fullName evidence="4">TetR/AcrR family transcriptional regulator</fullName>
    </submittedName>
</protein>
<dbReference type="InterPro" id="IPR041490">
    <property type="entry name" value="KstR2_TetR_C"/>
</dbReference>
<dbReference type="EMBL" id="JBDLNV010000004">
    <property type="protein sequence ID" value="MFM1724056.1"/>
    <property type="molecule type" value="Genomic_DNA"/>
</dbReference>
<evidence type="ECO:0000259" key="3">
    <source>
        <dbReference type="PROSITE" id="PS50977"/>
    </source>
</evidence>
<evidence type="ECO:0000313" key="4">
    <source>
        <dbReference type="EMBL" id="MFM1724056.1"/>
    </source>
</evidence>
<dbReference type="RefSeq" id="WP_420164616.1">
    <property type="nucleotide sequence ID" value="NZ_JBDLNV010000004.1"/>
</dbReference>
<dbReference type="PROSITE" id="PS50977">
    <property type="entry name" value="HTH_TETR_2"/>
    <property type="match status" value="1"/>
</dbReference>
<evidence type="ECO:0000313" key="5">
    <source>
        <dbReference type="Proteomes" id="UP001629745"/>
    </source>
</evidence>
<feature type="domain" description="HTH tetR-type" evidence="3">
    <location>
        <begin position="19"/>
        <end position="79"/>
    </location>
</feature>
<dbReference type="Gene3D" id="1.10.357.10">
    <property type="entry name" value="Tetracycline Repressor, domain 2"/>
    <property type="match status" value="1"/>
</dbReference>
<gene>
    <name evidence="4" type="ORF">ABEU20_002632</name>
</gene>
<keyword evidence="5" id="KW-1185">Reference proteome</keyword>
<accession>A0ABW9FEU3</accession>
<dbReference type="InterPro" id="IPR050109">
    <property type="entry name" value="HTH-type_TetR-like_transc_reg"/>
</dbReference>
<dbReference type="PRINTS" id="PR00455">
    <property type="entry name" value="HTHTETR"/>
</dbReference>
<name>A0ABW9FEU3_9NOCA</name>
<reference evidence="4 5" key="1">
    <citation type="submission" date="2023-11" db="EMBL/GenBank/DDBJ databases">
        <authorList>
            <person name="Val-Calvo J."/>
            <person name="Scortti M."/>
            <person name="Vazquez-Boland J."/>
        </authorList>
    </citation>
    <scope>NUCLEOTIDE SEQUENCE [LARGE SCALE GENOMIC DNA]</scope>
    <source>
        <strain evidence="4 5">PAM 2766</strain>
    </source>
</reference>
<sequence length="220" mass="23449">MTSRAGTRAGTPEADRPAVEAEQRLLDAARDAFAAKGYHGTSTREIAAGAGMSPAAMYIHFRSKQDVLARLSIEGHISALAHLRAAADAPGSPTKCLRATVYAFAYWHAENTTTARVVQYELSHLDPDSRARVVRLRRDIVATVRTIVADGARQGAFAVADVDTTTLAVLSLCIDTARWYPSRRLDTPEAVGASLAAMAERMVGADGHSGRPSPPTPTEP</sequence>
<evidence type="ECO:0000256" key="2">
    <source>
        <dbReference type="PROSITE-ProRule" id="PRU00335"/>
    </source>
</evidence>
<dbReference type="Pfam" id="PF00440">
    <property type="entry name" value="TetR_N"/>
    <property type="match status" value="1"/>
</dbReference>
<dbReference type="InterPro" id="IPR009057">
    <property type="entry name" value="Homeodomain-like_sf"/>
</dbReference>
<evidence type="ECO:0000256" key="1">
    <source>
        <dbReference type="ARBA" id="ARBA00023125"/>
    </source>
</evidence>
<proteinExistence type="predicted"/>
<dbReference type="Proteomes" id="UP001629745">
    <property type="component" value="Unassembled WGS sequence"/>
</dbReference>
<feature type="DNA-binding region" description="H-T-H motif" evidence="2">
    <location>
        <begin position="42"/>
        <end position="61"/>
    </location>
</feature>
<dbReference type="SUPFAM" id="SSF46689">
    <property type="entry name" value="Homeodomain-like"/>
    <property type="match status" value="1"/>
</dbReference>
<dbReference type="InterPro" id="IPR036271">
    <property type="entry name" value="Tet_transcr_reg_TetR-rel_C_sf"/>
</dbReference>
<dbReference type="PANTHER" id="PTHR30055">
    <property type="entry name" value="HTH-TYPE TRANSCRIPTIONAL REGULATOR RUTR"/>
    <property type="match status" value="1"/>
</dbReference>
<keyword evidence="1 2" id="KW-0238">DNA-binding</keyword>
<dbReference type="InterPro" id="IPR001647">
    <property type="entry name" value="HTH_TetR"/>
</dbReference>
<comment type="caution">
    <text evidence="4">The sequence shown here is derived from an EMBL/GenBank/DDBJ whole genome shotgun (WGS) entry which is preliminary data.</text>
</comment>
<organism evidence="4 5">
    <name type="scientific">Rhodococcus parequi</name>
    <dbReference type="NCBI Taxonomy" id="3137122"/>
    <lineage>
        <taxon>Bacteria</taxon>
        <taxon>Bacillati</taxon>
        <taxon>Actinomycetota</taxon>
        <taxon>Actinomycetes</taxon>
        <taxon>Mycobacteriales</taxon>
        <taxon>Nocardiaceae</taxon>
        <taxon>Rhodococcus</taxon>
    </lineage>
</organism>
<dbReference type="Pfam" id="PF17932">
    <property type="entry name" value="TetR_C_24"/>
    <property type="match status" value="1"/>
</dbReference>